<proteinExistence type="inferred from homology"/>
<dbReference type="PROSITE" id="PS00122">
    <property type="entry name" value="CARBOXYLESTERASE_B_1"/>
    <property type="match status" value="1"/>
</dbReference>
<dbReference type="SUPFAM" id="SSF53474">
    <property type="entry name" value="alpha/beta-Hydrolases"/>
    <property type="match status" value="1"/>
</dbReference>
<dbReference type="GO" id="GO:0052689">
    <property type="term" value="F:carboxylic ester hydrolase activity"/>
    <property type="evidence" value="ECO:0007669"/>
    <property type="project" value="TreeGrafter"/>
</dbReference>
<keyword evidence="6" id="KW-1185">Reference proteome</keyword>
<evidence type="ECO:0000256" key="3">
    <source>
        <dbReference type="RuleBase" id="RU361235"/>
    </source>
</evidence>
<comment type="similarity">
    <text evidence="1 3">Belongs to the type-B carboxylesterase/lipase family.</text>
</comment>
<name>A0AAE0KPL1_9CHLO</name>
<evidence type="ECO:0000313" key="6">
    <source>
        <dbReference type="Proteomes" id="UP001190700"/>
    </source>
</evidence>
<dbReference type="EMBL" id="LGRX02022020">
    <property type="protein sequence ID" value="KAK3256038.1"/>
    <property type="molecule type" value="Genomic_DNA"/>
</dbReference>
<accession>A0AAE0KPL1</accession>
<dbReference type="PANTHER" id="PTHR43918">
    <property type="entry name" value="ACETYLCHOLINESTERASE"/>
    <property type="match status" value="1"/>
</dbReference>
<dbReference type="Gene3D" id="3.40.50.1820">
    <property type="entry name" value="alpha/beta hydrolase"/>
    <property type="match status" value="1"/>
</dbReference>
<dbReference type="InterPro" id="IPR029058">
    <property type="entry name" value="AB_hydrolase_fold"/>
</dbReference>
<organism evidence="5 6">
    <name type="scientific">Cymbomonas tetramitiformis</name>
    <dbReference type="NCBI Taxonomy" id="36881"/>
    <lineage>
        <taxon>Eukaryota</taxon>
        <taxon>Viridiplantae</taxon>
        <taxon>Chlorophyta</taxon>
        <taxon>Pyramimonadophyceae</taxon>
        <taxon>Pyramimonadales</taxon>
        <taxon>Pyramimonadaceae</taxon>
        <taxon>Cymbomonas</taxon>
    </lineage>
</organism>
<dbReference type="PANTHER" id="PTHR43918:SF4">
    <property type="entry name" value="CARBOXYLIC ESTER HYDROLASE"/>
    <property type="match status" value="1"/>
</dbReference>
<dbReference type="Proteomes" id="UP001190700">
    <property type="component" value="Unassembled WGS sequence"/>
</dbReference>
<keyword evidence="2 3" id="KW-0378">Hydrolase</keyword>
<feature type="signal peptide" evidence="3">
    <location>
        <begin position="1"/>
        <end position="20"/>
    </location>
</feature>
<feature type="chain" id="PRO_5041780071" description="Carboxylic ester hydrolase" evidence="3">
    <location>
        <begin position="21"/>
        <end position="527"/>
    </location>
</feature>
<reference evidence="5 6" key="1">
    <citation type="journal article" date="2015" name="Genome Biol. Evol.">
        <title>Comparative Genomics of a Bacterivorous Green Alga Reveals Evolutionary Causalities and Consequences of Phago-Mixotrophic Mode of Nutrition.</title>
        <authorList>
            <person name="Burns J.A."/>
            <person name="Paasch A."/>
            <person name="Narechania A."/>
            <person name="Kim E."/>
        </authorList>
    </citation>
    <scope>NUCLEOTIDE SEQUENCE [LARGE SCALE GENOMIC DNA]</scope>
    <source>
        <strain evidence="5 6">PLY_AMNH</strain>
    </source>
</reference>
<comment type="caution">
    <text evidence="5">The sequence shown here is derived from an EMBL/GenBank/DDBJ whole genome shotgun (WGS) entry which is preliminary data.</text>
</comment>
<evidence type="ECO:0000256" key="2">
    <source>
        <dbReference type="ARBA" id="ARBA00022801"/>
    </source>
</evidence>
<feature type="domain" description="Carboxylesterase type B" evidence="4">
    <location>
        <begin position="31"/>
        <end position="465"/>
    </location>
</feature>
<dbReference type="InterPro" id="IPR050654">
    <property type="entry name" value="AChE-related_enzymes"/>
</dbReference>
<dbReference type="Pfam" id="PF00135">
    <property type="entry name" value="COesterase"/>
    <property type="match status" value="1"/>
</dbReference>
<dbReference type="InterPro" id="IPR019826">
    <property type="entry name" value="Carboxylesterase_B_AS"/>
</dbReference>
<dbReference type="AlphaFoldDB" id="A0AAE0KPL1"/>
<dbReference type="InterPro" id="IPR002018">
    <property type="entry name" value="CarbesteraseB"/>
</dbReference>
<evidence type="ECO:0000313" key="5">
    <source>
        <dbReference type="EMBL" id="KAK3256038.1"/>
    </source>
</evidence>
<gene>
    <name evidence="5" type="ORF">CYMTET_34807</name>
</gene>
<evidence type="ECO:0000256" key="1">
    <source>
        <dbReference type="ARBA" id="ARBA00005964"/>
    </source>
</evidence>
<evidence type="ECO:0000259" key="4">
    <source>
        <dbReference type="Pfam" id="PF00135"/>
    </source>
</evidence>
<dbReference type="EC" id="3.1.1.-" evidence="3"/>
<sequence>MKAATLVTLLLTASLPSSLALQRAPVEIPGSVRTPWGLVQGLIYDGSIAYLGIPFAESPERFAVASLRVSNFSQQPFMATRNGPACLQPKQYLKPNQRMSEDCLILNIFAPRRAASSSPKATMIWIHGGGLTTGSINSFNATRFASNQDVVVVAIQYRLGPLGFMPAYKTNVGIRDQRLAMEWVKRHILLFGGDSSKVTIFGESSGGQSVGVHLISPGSAGLFHAAVCQSGNINFNTGLSEATKRSEALARKVGCKGNSDLACLRAANVTEMVTDWSIDILSSASIIDKDVVPSAPVDAITRGVWNKVPFLLGNNRNEGDLFLLGKLSTTPSLTFEEAVCIFSNCSSRNIGAQLRALYPSFHGVDNRHVISQYMTDINFECDVWRTAQALCRQGYCPHVYHFDRTESCPYLSPGAYHSSEINFILQTAGTPEDMSKDPRCESDSAFDKNIADAMAAIWAGFAKRQVLPWPVYGPEETKLVIDTIQPPQQFGIATRLRSGFCAALQTLGVGSHDFIGLFAAINKCIQQ</sequence>
<protein>
    <recommendedName>
        <fullName evidence="3">Carboxylic ester hydrolase</fullName>
        <ecNumber evidence="3">3.1.1.-</ecNumber>
    </recommendedName>
</protein>
<keyword evidence="3" id="KW-0732">Signal</keyword>